<reference evidence="3" key="3">
    <citation type="journal article" date="2016" name="Gigascience">
        <title>De novo construction of an expanded transcriptome assembly for the western tarnished plant bug, Lygus hesperus.</title>
        <authorList>
            <person name="Tassone E.E."/>
            <person name="Geib S.M."/>
            <person name="Hall B."/>
            <person name="Fabrick J.A."/>
            <person name="Brent C.S."/>
            <person name="Hull J.J."/>
        </authorList>
    </citation>
    <scope>NUCLEOTIDE SEQUENCE</scope>
</reference>
<reference evidence="1" key="2">
    <citation type="submission" date="2014-07" db="EMBL/GenBank/DDBJ databases">
        <authorList>
            <person name="Hull J."/>
        </authorList>
    </citation>
    <scope>NUCLEOTIDE SEQUENCE</scope>
</reference>
<dbReference type="EMBL" id="GBHO01031864">
    <property type="protein sequence ID" value="JAG11740.1"/>
    <property type="molecule type" value="Transcribed_RNA"/>
</dbReference>
<evidence type="ECO:0000313" key="2">
    <source>
        <dbReference type="EMBL" id="JAG11740.1"/>
    </source>
</evidence>
<name>A0A0A9WVH4_LYGHE</name>
<reference evidence="1" key="1">
    <citation type="journal article" date="2014" name="PLoS ONE">
        <title>Transcriptome-Based Identification of ABC Transporters in the Western Tarnished Plant Bug Lygus hesperus.</title>
        <authorList>
            <person name="Hull J.J."/>
            <person name="Chaney K."/>
            <person name="Geib S.M."/>
            <person name="Fabrick J.A."/>
            <person name="Brent C.S."/>
            <person name="Walsh D."/>
            <person name="Lavine L.C."/>
        </authorList>
    </citation>
    <scope>NUCLEOTIDE SEQUENCE</scope>
</reference>
<accession>A0A0A9WVH4</accession>
<sequence>MTVAMQQAMTCITESDPVHSTPPATNNDNRYNSAYISAATELMNRLPHNKFPPVGFVYRQAGEAAAAYAAARSQNYMQQSERTPQYTSMLPAVHYISQPQYDPSQQQQPQ</sequence>
<proteinExistence type="predicted"/>
<dbReference type="EMBL" id="GDHC01006755">
    <property type="protein sequence ID" value="JAQ11874.1"/>
    <property type="molecule type" value="Transcribed_RNA"/>
</dbReference>
<gene>
    <name evidence="1" type="ORF">CM83_67834</name>
    <name evidence="2" type="ORF">CM83_67837</name>
    <name evidence="3" type="ORF">g.93477</name>
</gene>
<organism evidence="1">
    <name type="scientific">Lygus hesperus</name>
    <name type="common">Western plant bug</name>
    <dbReference type="NCBI Taxonomy" id="30085"/>
    <lineage>
        <taxon>Eukaryota</taxon>
        <taxon>Metazoa</taxon>
        <taxon>Ecdysozoa</taxon>
        <taxon>Arthropoda</taxon>
        <taxon>Hexapoda</taxon>
        <taxon>Insecta</taxon>
        <taxon>Pterygota</taxon>
        <taxon>Neoptera</taxon>
        <taxon>Paraneoptera</taxon>
        <taxon>Hemiptera</taxon>
        <taxon>Heteroptera</taxon>
        <taxon>Panheteroptera</taxon>
        <taxon>Cimicomorpha</taxon>
        <taxon>Miridae</taxon>
        <taxon>Mirini</taxon>
        <taxon>Lygus</taxon>
    </lineage>
</organism>
<dbReference type="AlphaFoldDB" id="A0A0A9WVH4"/>
<dbReference type="EMBL" id="GBHO01031865">
    <property type="protein sequence ID" value="JAG11739.1"/>
    <property type="molecule type" value="Transcribed_RNA"/>
</dbReference>
<protein>
    <submittedName>
        <fullName evidence="1">Uncharacterized protein</fullName>
    </submittedName>
</protein>
<evidence type="ECO:0000313" key="1">
    <source>
        <dbReference type="EMBL" id="JAG11739.1"/>
    </source>
</evidence>
<evidence type="ECO:0000313" key="3">
    <source>
        <dbReference type="EMBL" id="JAQ11874.1"/>
    </source>
</evidence>